<reference evidence="2 3" key="1">
    <citation type="journal article" date="2017" name="Nat. Commun.">
        <title>Genome assembly with in vitro proximity ligation data and whole-genome triplication in lettuce.</title>
        <authorList>
            <person name="Reyes-Chin-Wo S."/>
            <person name="Wang Z."/>
            <person name="Yang X."/>
            <person name="Kozik A."/>
            <person name="Arikit S."/>
            <person name="Song C."/>
            <person name="Xia L."/>
            <person name="Froenicke L."/>
            <person name="Lavelle D.O."/>
            <person name="Truco M.J."/>
            <person name="Xia R."/>
            <person name="Zhu S."/>
            <person name="Xu C."/>
            <person name="Xu H."/>
            <person name="Xu X."/>
            <person name="Cox K."/>
            <person name="Korf I."/>
            <person name="Meyers B.C."/>
            <person name="Michelmore R.W."/>
        </authorList>
    </citation>
    <scope>NUCLEOTIDE SEQUENCE [LARGE SCALE GENOMIC DNA]</scope>
    <source>
        <strain evidence="3">cv. Salinas</strain>
        <tissue evidence="2">Seedlings</tissue>
    </source>
</reference>
<comment type="caution">
    <text evidence="2">The sequence shown here is derived from an EMBL/GenBank/DDBJ whole genome shotgun (WGS) entry which is preliminary data.</text>
</comment>
<dbReference type="EMBL" id="NBSK02000006">
    <property type="protein sequence ID" value="KAJ0202407.1"/>
    <property type="molecule type" value="Genomic_DNA"/>
</dbReference>
<evidence type="ECO:0000259" key="1">
    <source>
        <dbReference type="Pfam" id="PF03031"/>
    </source>
</evidence>
<dbReference type="Proteomes" id="UP000235145">
    <property type="component" value="Unassembled WGS sequence"/>
</dbReference>
<dbReference type="Gene3D" id="3.40.50.1000">
    <property type="entry name" value="HAD superfamily/HAD-like"/>
    <property type="match status" value="1"/>
</dbReference>
<evidence type="ECO:0000313" key="3">
    <source>
        <dbReference type="Proteomes" id="UP000235145"/>
    </source>
</evidence>
<dbReference type="Pfam" id="PF03031">
    <property type="entry name" value="NIF"/>
    <property type="match status" value="1"/>
</dbReference>
<dbReference type="InterPro" id="IPR004274">
    <property type="entry name" value="FCP1_dom"/>
</dbReference>
<name>A0A9R1VCQ0_LACSA</name>
<proteinExistence type="predicted"/>
<sequence length="113" mass="13052">MVVFAFFTITFVVMILYMKSSTLERFRRSGLGVISPSRTYDFLVRSLLDGERVDFYVLKCPFFDEFLQFLSTNNYGILVFTVGIEEYTSLPWTRRVVGPTRRVETGSGTHLTP</sequence>
<feature type="domain" description="FCP1 homology" evidence="1">
    <location>
        <begin position="39"/>
        <end position="88"/>
    </location>
</feature>
<organism evidence="2 3">
    <name type="scientific">Lactuca sativa</name>
    <name type="common">Garden lettuce</name>
    <dbReference type="NCBI Taxonomy" id="4236"/>
    <lineage>
        <taxon>Eukaryota</taxon>
        <taxon>Viridiplantae</taxon>
        <taxon>Streptophyta</taxon>
        <taxon>Embryophyta</taxon>
        <taxon>Tracheophyta</taxon>
        <taxon>Spermatophyta</taxon>
        <taxon>Magnoliopsida</taxon>
        <taxon>eudicotyledons</taxon>
        <taxon>Gunneridae</taxon>
        <taxon>Pentapetalae</taxon>
        <taxon>asterids</taxon>
        <taxon>campanulids</taxon>
        <taxon>Asterales</taxon>
        <taxon>Asteraceae</taxon>
        <taxon>Cichorioideae</taxon>
        <taxon>Cichorieae</taxon>
        <taxon>Lactucinae</taxon>
        <taxon>Lactuca</taxon>
    </lineage>
</organism>
<evidence type="ECO:0000313" key="2">
    <source>
        <dbReference type="EMBL" id="KAJ0202407.1"/>
    </source>
</evidence>
<dbReference type="AlphaFoldDB" id="A0A9R1VCQ0"/>
<accession>A0A9R1VCQ0</accession>
<gene>
    <name evidence="2" type="ORF">LSAT_V11C600318220</name>
</gene>
<dbReference type="InterPro" id="IPR023214">
    <property type="entry name" value="HAD_sf"/>
</dbReference>
<protein>
    <recommendedName>
        <fullName evidence="1">FCP1 homology domain-containing protein</fullName>
    </recommendedName>
</protein>
<keyword evidence="3" id="KW-1185">Reference proteome</keyword>